<sequence>MFHRKHHRFAFADVEGDNAWMVIFSKVQSNVYQFSPAADLPNKHQQCLAQLLETEGKIKEEKIKCILAMHYFKPLALNGEYVVDSCHGSEKCKLCNEPVKADQKLTSFGNSLVWHGQADIFVARSVVKIELEEALDNMSLKEDEEEESVEDSLNSSMAGESKVEVKTLSQAIAEAIVNAFCESQRNESLFDKFIPSFLATEKNIRIILYNCKFDKLLLSTEFPIWDGKHLNTKTMMQVWLTINYVEKMNNLPCALDNSQESKFKEIVGEAYEIYLNSVTKPTTILEPRDSVHMELEKADLKFIMDTDLEFFKVYERLSESGS</sequence>
<accession>A0A6J8D7D1</accession>
<evidence type="ECO:0000313" key="1">
    <source>
        <dbReference type="EMBL" id="CAC5404005.1"/>
    </source>
</evidence>
<dbReference type="AlphaFoldDB" id="A0A6J8D7D1"/>
<evidence type="ECO:0000313" key="2">
    <source>
        <dbReference type="Proteomes" id="UP000507470"/>
    </source>
</evidence>
<dbReference type="EMBL" id="CACVKT020006897">
    <property type="protein sequence ID" value="CAC5404005.1"/>
    <property type="molecule type" value="Genomic_DNA"/>
</dbReference>
<protein>
    <submittedName>
        <fullName evidence="1">Uncharacterized protein</fullName>
    </submittedName>
</protein>
<gene>
    <name evidence="1" type="ORF">MCOR_37842</name>
</gene>
<organism evidence="1 2">
    <name type="scientific">Mytilus coruscus</name>
    <name type="common">Sea mussel</name>
    <dbReference type="NCBI Taxonomy" id="42192"/>
    <lineage>
        <taxon>Eukaryota</taxon>
        <taxon>Metazoa</taxon>
        <taxon>Spiralia</taxon>
        <taxon>Lophotrochozoa</taxon>
        <taxon>Mollusca</taxon>
        <taxon>Bivalvia</taxon>
        <taxon>Autobranchia</taxon>
        <taxon>Pteriomorphia</taxon>
        <taxon>Mytilida</taxon>
        <taxon>Mytiloidea</taxon>
        <taxon>Mytilidae</taxon>
        <taxon>Mytilinae</taxon>
        <taxon>Mytilus</taxon>
    </lineage>
</organism>
<keyword evidence="2" id="KW-1185">Reference proteome</keyword>
<reference evidence="1 2" key="1">
    <citation type="submission" date="2020-06" db="EMBL/GenBank/DDBJ databases">
        <authorList>
            <person name="Li R."/>
            <person name="Bekaert M."/>
        </authorList>
    </citation>
    <scope>NUCLEOTIDE SEQUENCE [LARGE SCALE GENOMIC DNA]</scope>
    <source>
        <strain evidence="2">wild</strain>
    </source>
</reference>
<dbReference type="OrthoDB" id="6158759at2759"/>
<dbReference type="Proteomes" id="UP000507470">
    <property type="component" value="Unassembled WGS sequence"/>
</dbReference>
<proteinExistence type="predicted"/>
<name>A0A6J8D7D1_MYTCO</name>